<organism evidence="5 6">
    <name type="scientific">Daphnia magna</name>
    <dbReference type="NCBI Taxonomy" id="35525"/>
    <lineage>
        <taxon>Eukaryota</taxon>
        <taxon>Metazoa</taxon>
        <taxon>Ecdysozoa</taxon>
        <taxon>Arthropoda</taxon>
        <taxon>Crustacea</taxon>
        <taxon>Branchiopoda</taxon>
        <taxon>Diplostraca</taxon>
        <taxon>Cladocera</taxon>
        <taxon>Anomopoda</taxon>
        <taxon>Daphniidae</taxon>
        <taxon>Daphnia</taxon>
    </lineage>
</organism>
<dbReference type="SMART" id="SM00343">
    <property type="entry name" value="ZnF_C2HC"/>
    <property type="match status" value="1"/>
</dbReference>
<gene>
    <name evidence="5" type="ORF">OUZ56_010650</name>
</gene>
<evidence type="ECO:0000313" key="6">
    <source>
        <dbReference type="Proteomes" id="UP001234178"/>
    </source>
</evidence>
<dbReference type="Gene3D" id="4.10.60.10">
    <property type="entry name" value="Zinc finger, CCHC-type"/>
    <property type="match status" value="1"/>
</dbReference>
<dbReference type="PANTHER" id="PTHR33223">
    <property type="entry name" value="CCHC-TYPE DOMAIN-CONTAINING PROTEIN"/>
    <property type="match status" value="1"/>
</dbReference>
<feature type="region of interest" description="Disordered" evidence="3">
    <location>
        <begin position="753"/>
        <end position="785"/>
    </location>
</feature>
<protein>
    <recommendedName>
        <fullName evidence="4">CCHC-type domain-containing protein</fullName>
    </recommendedName>
</protein>
<evidence type="ECO:0000256" key="3">
    <source>
        <dbReference type="SAM" id="MobiDB-lite"/>
    </source>
</evidence>
<feature type="region of interest" description="Disordered" evidence="3">
    <location>
        <begin position="280"/>
        <end position="299"/>
    </location>
</feature>
<feature type="compositionally biased region" description="Polar residues" evidence="3">
    <location>
        <begin position="92"/>
        <end position="108"/>
    </location>
</feature>
<feature type="compositionally biased region" description="Polar residues" evidence="3">
    <location>
        <begin position="841"/>
        <end position="855"/>
    </location>
</feature>
<dbReference type="PANTHER" id="PTHR33223:SF6">
    <property type="entry name" value="CCHC-TYPE DOMAIN-CONTAINING PROTEIN"/>
    <property type="match status" value="1"/>
</dbReference>
<dbReference type="InterPro" id="IPR001878">
    <property type="entry name" value="Znf_CCHC"/>
</dbReference>
<dbReference type="Pfam" id="PF00098">
    <property type="entry name" value="zf-CCHC"/>
    <property type="match status" value="1"/>
</dbReference>
<feature type="compositionally biased region" description="Basic and acidic residues" evidence="3">
    <location>
        <begin position="225"/>
        <end position="254"/>
    </location>
</feature>
<dbReference type="Pfam" id="PF14893">
    <property type="entry name" value="PNMA"/>
    <property type="match status" value="1"/>
</dbReference>
<feature type="region of interest" description="Disordered" evidence="3">
    <location>
        <begin position="211"/>
        <end position="270"/>
    </location>
</feature>
<feature type="domain" description="CCHC-type" evidence="4">
    <location>
        <begin position="814"/>
        <end position="829"/>
    </location>
</feature>
<evidence type="ECO:0000259" key="4">
    <source>
        <dbReference type="PROSITE" id="PS50158"/>
    </source>
</evidence>
<reference evidence="5 6" key="1">
    <citation type="journal article" date="2023" name="Nucleic Acids Res.">
        <title>The hologenome of Daphnia magna reveals possible DNA methylation and microbiome-mediated evolution of the host genome.</title>
        <authorList>
            <person name="Chaturvedi A."/>
            <person name="Li X."/>
            <person name="Dhandapani V."/>
            <person name="Marshall H."/>
            <person name="Kissane S."/>
            <person name="Cuenca-Cambronero M."/>
            <person name="Asole G."/>
            <person name="Calvet F."/>
            <person name="Ruiz-Romero M."/>
            <person name="Marangio P."/>
            <person name="Guigo R."/>
            <person name="Rago D."/>
            <person name="Mirbahai L."/>
            <person name="Eastwood N."/>
            <person name="Colbourne J.K."/>
            <person name="Zhou J."/>
            <person name="Mallon E."/>
            <person name="Orsini L."/>
        </authorList>
    </citation>
    <scope>NUCLEOTIDE SEQUENCE [LARGE SCALE GENOMIC DNA]</scope>
    <source>
        <strain evidence="5">LRV0_1</strain>
    </source>
</reference>
<keyword evidence="2" id="KW-0175">Coiled coil</keyword>
<keyword evidence="6" id="KW-1185">Reference proteome</keyword>
<dbReference type="InterPro" id="IPR048270">
    <property type="entry name" value="PNMA_C"/>
</dbReference>
<dbReference type="Proteomes" id="UP001234178">
    <property type="component" value="Unassembled WGS sequence"/>
</dbReference>
<comment type="caution">
    <text evidence="5">The sequence shown here is derived from an EMBL/GenBank/DDBJ whole genome shotgun (WGS) entry which is preliminary data.</text>
</comment>
<keyword evidence="1" id="KW-0862">Zinc</keyword>
<dbReference type="SUPFAM" id="SSF57756">
    <property type="entry name" value="Retrovirus zinc finger-like domains"/>
    <property type="match status" value="1"/>
</dbReference>
<feature type="compositionally biased region" description="Pro residues" evidence="3">
    <location>
        <begin position="756"/>
        <end position="767"/>
    </location>
</feature>
<feature type="region of interest" description="Disordered" evidence="3">
    <location>
        <begin position="45"/>
        <end position="127"/>
    </location>
</feature>
<feature type="compositionally biased region" description="Acidic residues" evidence="3">
    <location>
        <begin position="56"/>
        <end position="73"/>
    </location>
</feature>
<evidence type="ECO:0000256" key="2">
    <source>
        <dbReference type="SAM" id="Coils"/>
    </source>
</evidence>
<feature type="coiled-coil region" evidence="2">
    <location>
        <begin position="626"/>
        <end position="708"/>
    </location>
</feature>
<sequence>MRAPSRSQKTTRQRMAHATPVAPKAKLGKPSFFNTLGKSILTTFSPKSAERRQPAVDDDCYSDDDYYEDENDYLVEPKPLPGNFSFEEARSHSPSNPIRNLIGETSSQRQDDRAHAVSKSLPRTPVTHTRLYPELNADVEDVELRTEEAPEQSGPGLTVRKNRNIRVKGQPPTRVSERNRNKAFQPLVPETIKPVESTLINDIYLKLESDPESADENDDFSSVKSHNDLEVEQDLERTRERVEEDLRGKEKVETPADDQSLPPLKYSSTPISRYQNFYTDQSQQTTEKLAPTNQVGTQTISPSTRLVGTQTTLPPFEKPQPSSSKQIETKFTPYKSVNFKLTPSQQTIDTNPPRPTMAHPNPYETLYKCLRETGASREEAAAGAKAALALTKTACGASEFRAVDIVEKEANCSTATNQSYYNSQKLLQNQQQQTIALLAQVPAFNGMGSTKFEDWIQHFERVVDTADFEEGRKIKLLGSKLFGSAGDCITTFQLNYPREAKSFVKVKQNLHERFHGGDNRKMYFTEFKNCIRNSGESIRDYACRLQKLYSFAYPTEVGKTIDADVLKLRETMLMDGFLGGLKSNLRERMSFKDYRNLNDLVKATEKCAAILNEAKLEKRSVEFVNAVSANANAQELRETKNEISELKSVIEQLSQKMRATQLTDKSHESINAVATGHNAQLAESKQEIEELKNLLKASNKSYSDMMKQSRDSEKMMRNLQLQVAGMSQAIPQAQPMRQYQQNHSGLVTDNSTRAPHQPPVHRNPPPFYKDNHNNPVNGPPHRGERYCAHSANNGRNPTTHNTDKCGWGPNGPTCFKCHQGGHIARDCPSAPLRSDARYASPAQNPGQLNPWNQEN</sequence>
<name>A0ABR0AJB3_9CRUS</name>
<accession>A0ABR0AJB3</accession>
<dbReference type="InterPro" id="IPR036875">
    <property type="entry name" value="Znf_CCHC_sf"/>
</dbReference>
<dbReference type="PROSITE" id="PS50158">
    <property type="entry name" value="ZF_CCHC"/>
    <property type="match status" value="1"/>
</dbReference>
<evidence type="ECO:0000256" key="1">
    <source>
        <dbReference type="PROSITE-ProRule" id="PRU00047"/>
    </source>
</evidence>
<feature type="region of interest" description="Disordered" evidence="3">
    <location>
        <begin position="828"/>
        <end position="855"/>
    </location>
</feature>
<evidence type="ECO:0000313" key="5">
    <source>
        <dbReference type="EMBL" id="KAK4025150.1"/>
    </source>
</evidence>
<feature type="region of interest" description="Disordered" evidence="3">
    <location>
        <begin position="1"/>
        <end position="29"/>
    </location>
</feature>
<dbReference type="EMBL" id="JAOYFB010000037">
    <property type="protein sequence ID" value="KAK4025150.1"/>
    <property type="molecule type" value="Genomic_DNA"/>
</dbReference>
<keyword evidence="1" id="KW-0479">Metal-binding</keyword>
<proteinExistence type="predicted"/>
<keyword evidence="1" id="KW-0863">Zinc-finger</keyword>